<dbReference type="InterPro" id="IPR019129">
    <property type="entry name" value="Folate-sensitive_fs_Fra10Ac1"/>
</dbReference>
<sequence length="115" mass="13499">MSNRSEWDVLKQHHRFVRDDEEPADVSWEERLARAYESKLFKEFALIDLKHFKSKRLALRWRTATEVVEGLGEETCGSLRCPYHPSGSEMVELRAFELPFAPPVPQVREEAHMET</sequence>
<evidence type="ECO:0000313" key="1">
    <source>
        <dbReference type="EMBL" id="BEI94933.1"/>
    </source>
</evidence>
<dbReference type="RefSeq" id="XP_060460198.1">
    <property type="nucleotide sequence ID" value="XM_060603956.1"/>
</dbReference>
<dbReference type="KEGG" id="ccac:CcaHIS019_0705140"/>
<accession>A0AA48LAN0</accession>
<gene>
    <name evidence="1" type="ORF">CcaverHIS019_0705140</name>
</gene>
<dbReference type="AlphaFoldDB" id="A0AA48LAN0"/>
<organism evidence="1 2">
    <name type="scientific">Cutaneotrichosporon cavernicola</name>
    <dbReference type="NCBI Taxonomy" id="279322"/>
    <lineage>
        <taxon>Eukaryota</taxon>
        <taxon>Fungi</taxon>
        <taxon>Dikarya</taxon>
        <taxon>Basidiomycota</taxon>
        <taxon>Agaricomycotina</taxon>
        <taxon>Tremellomycetes</taxon>
        <taxon>Trichosporonales</taxon>
        <taxon>Trichosporonaceae</taxon>
        <taxon>Cutaneotrichosporon</taxon>
    </lineage>
</organism>
<protein>
    <recommendedName>
        <fullName evidence="3">Protein FRA10AC1</fullName>
    </recommendedName>
</protein>
<evidence type="ECO:0000313" key="2">
    <source>
        <dbReference type="Proteomes" id="UP001233271"/>
    </source>
</evidence>
<evidence type="ECO:0008006" key="3">
    <source>
        <dbReference type="Google" id="ProtNLM"/>
    </source>
</evidence>
<proteinExistence type="predicted"/>
<dbReference type="GeneID" id="85498803"/>
<dbReference type="Proteomes" id="UP001233271">
    <property type="component" value="Chromosome 7b"/>
</dbReference>
<dbReference type="Pfam" id="PF09725">
    <property type="entry name" value="Fra10Ac1"/>
    <property type="match status" value="1"/>
</dbReference>
<reference evidence="1" key="1">
    <citation type="journal article" date="2023" name="BMC Genomics">
        <title>Chromosome-level genome assemblies of Cutaneotrichosporon spp. (Trichosporonales, Basidiomycota) reveal imbalanced evolution between nucleotide sequences and chromosome synteny.</title>
        <authorList>
            <person name="Kobayashi Y."/>
            <person name="Kayamori A."/>
            <person name="Aoki K."/>
            <person name="Shiwa Y."/>
            <person name="Matsutani M."/>
            <person name="Fujita N."/>
            <person name="Sugita T."/>
            <person name="Iwasaki W."/>
            <person name="Tanaka N."/>
            <person name="Takashima M."/>
        </authorList>
    </citation>
    <scope>NUCLEOTIDE SEQUENCE</scope>
    <source>
        <strain evidence="1">HIS019</strain>
    </source>
</reference>
<name>A0AA48LAN0_9TREE</name>
<dbReference type="EMBL" id="AP028219">
    <property type="protein sequence ID" value="BEI94933.1"/>
    <property type="molecule type" value="Genomic_DNA"/>
</dbReference>
<keyword evidence="2" id="KW-1185">Reference proteome</keyword>